<dbReference type="GO" id="GO:0004673">
    <property type="term" value="F:protein histidine kinase activity"/>
    <property type="evidence" value="ECO:0007669"/>
    <property type="project" value="UniProtKB-EC"/>
</dbReference>
<dbReference type="Gene3D" id="3.30.565.10">
    <property type="entry name" value="Histidine kinase-like ATPase, C-terminal domain"/>
    <property type="match status" value="1"/>
</dbReference>
<sequence length="113" mass="11447">MPVPLAAQRTAYRVVQEGLTNARKHAPGAAVEVLVQCTGGVPGGTIQVVVSNAVVPGLTRAELPGAGTGQLGLAERTAHHGGSLESTVEDGRFVLRATVPLGRVGSATARETT</sequence>
<proteinExistence type="predicted"/>
<dbReference type="GO" id="GO:0000160">
    <property type="term" value="P:phosphorelay signal transduction system"/>
    <property type="evidence" value="ECO:0007669"/>
    <property type="project" value="UniProtKB-KW"/>
</dbReference>
<comment type="catalytic activity">
    <reaction evidence="1">
        <text>ATP + protein L-histidine = ADP + protein N-phospho-L-histidine.</text>
        <dbReference type="EC" id="2.7.13.3"/>
    </reaction>
</comment>
<reference evidence="6" key="2">
    <citation type="submission" date="2023-02" db="EMBL/GenBank/DDBJ databases">
        <authorList>
            <person name="Sun Q."/>
            <person name="Mori K."/>
        </authorList>
    </citation>
    <scope>NUCLEOTIDE SEQUENCE</scope>
    <source>
        <strain evidence="6">NBRC 112290</strain>
    </source>
</reference>
<dbReference type="EC" id="2.7.13.3" evidence="2"/>
<dbReference type="EMBL" id="BSUM01000001">
    <property type="protein sequence ID" value="GMA32654.1"/>
    <property type="molecule type" value="Genomic_DNA"/>
</dbReference>
<dbReference type="PANTHER" id="PTHR24421:SF10">
    <property type="entry name" value="NITRATE_NITRITE SENSOR PROTEIN NARQ"/>
    <property type="match status" value="1"/>
</dbReference>
<dbReference type="CDD" id="cd16917">
    <property type="entry name" value="HATPase_UhpB-NarQ-NarX-like"/>
    <property type="match status" value="1"/>
</dbReference>
<evidence type="ECO:0000256" key="1">
    <source>
        <dbReference type="ARBA" id="ARBA00000085"/>
    </source>
</evidence>
<organism evidence="6 7">
    <name type="scientific">Litorihabitans aurantiacus</name>
    <dbReference type="NCBI Taxonomy" id="1930061"/>
    <lineage>
        <taxon>Bacteria</taxon>
        <taxon>Bacillati</taxon>
        <taxon>Actinomycetota</taxon>
        <taxon>Actinomycetes</taxon>
        <taxon>Micrococcales</taxon>
        <taxon>Beutenbergiaceae</taxon>
        <taxon>Litorihabitans</taxon>
    </lineage>
</organism>
<accession>A0AA37XG55</accession>
<evidence type="ECO:0000313" key="6">
    <source>
        <dbReference type="EMBL" id="GMA32654.1"/>
    </source>
</evidence>
<keyword evidence="7" id="KW-1185">Reference proteome</keyword>
<keyword evidence="5" id="KW-0902">Two-component regulatory system</keyword>
<evidence type="ECO:0000313" key="7">
    <source>
        <dbReference type="Proteomes" id="UP001157161"/>
    </source>
</evidence>
<reference evidence="6" key="1">
    <citation type="journal article" date="2014" name="Int. J. Syst. Evol. Microbiol.">
        <title>Complete genome sequence of Corynebacterium casei LMG S-19264T (=DSM 44701T), isolated from a smear-ripened cheese.</title>
        <authorList>
            <consortium name="US DOE Joint Genome Institute (JGI-PGF)"/>
            <person name="Walter F."/>
            <person name="Albersmeier A."/>
            <person name="Kalinowski J."/>
            <person name="Ruckert C."/>
        </authorList>
    </citation>
    <scope>NUCLEOTIDE SEQUENCE</scope>
    <source>
        <strain evidence="6">NBRC 112290</strain>
    </source>
</reference>
<evidence type="ECO:0000256" key="5">
    <source>
        <dbReference type="ARBA" id="ARBA00023012"/>
    </source>
</evidence>
<gene>
    <name evidence="6" type="ORF">GCM10025875_26460</name>
</gene>
<keyword evidence="4" id="KW-0418">Kinase</keyword>
<dbReference type="PANTHER" id="PTHR24421">
    <property type="entry name" value="NITRATE/NITRITE SENSOR PROTEIN NARX-RELATED"/>
    <property type="match status" value="1"/>
</dbReference>
<evidence type="ECO:0000256" key="3">
    <source>
        <dbReference type="ARBA" id="ARBA00022679"/>
    </source>
</evidence>
<comment type="caution">
    <text evidence="6">The sequence shown here is derived from an EMBL/GenBank/DDBJ whole genome shotgun (WGS) entry which is preliminary data.</text>
</comment>
<keyword evidence="3" id="KW-0808">Transferase</keyword>
<dbReference type="Proteomes" id="UP001157161">
    <property type="component" value="Unassembled WGS sequence"/>
</dbReference>
<evidence type="ECO:0000256" key="2">
    <source>
        <dbReference type="ARBA" id="ARBA00012438"/>
    </source>
</evidence>
<dbReference type="AlphaFoldDB" id="A0AA37XG55"/>
<dbReference type="InterPro" id="IPR036890">
    <property type="entry name" value="HATPase_C_sf"/>
</dbReference>
<protein>
    <recommendedName>
        <fullName evidence="2">histidine kinase</fullName>
        <ecNumber evidence="2">2.7.13.3</ecNumber>
    </recommendedName>
</protein>
<evidence type="ECO:0000256" key="4">
    <source>
        <dbReference type="ARBA" id="ARBA00022777"/>
    </source>
</evidence>
<dbReference type="InterPro" id="IPR050482">
    <property type="entry name" value="Sensor_HK_TwoCompSys"/>
</dbReference>
<name>A0AA37XG55_9MICO</name>